<feature type="transmembrane region" description="Helical" evidence="5">
    <location>
        <begin position="12"/>
        <end position="34"/>
    </location>
</feature>
<gene>
    <name evidence="6" type="ORF">FQ154_00890</name>
</gene>
<evidence type="ECO:0000256" key="2">
    <source>
        <dbReference type="ARBA" id="ARBA00022692"/>
    </source>
</evidence>
<evidence type="ECO:0000256" key="5">
    <source>
        <dbReference type="SAM" id="Phobius"/>
    </source>
</evidence>
<dbReference type="CDD" id="cd16914">
    <property type="entry name" value="EcfT"/>
    <property type="match status" value="1"/>
</dbReference>
<name>A0A5B0ELV1_9MICC</name>
<dbReference type="OrthoDB" id="5431428at2"/>
<feature type="transmembrane region" description="Helical" evidence="5">
    <location>
        <begin position="234"/>
        <end position="252"/>
    </location>
</feature>
<dbReference type="InterPro" id="IPR003339">
    <property type="entry name" value="ABC/ECF_trnsptr_transmembrane"/>
</dbReference>
<feature type="transmembrane region" description="Helical" evidence="5">
    <location>
        <begin position="97"/>
        <end position="118"/>
    </location>
</feature>
<organism evidence="6 7">
    <name type="scientific">Paeniglutamicibacter gangotriensis</name>
    <dbReference type="NCBI Taxonomy" id="254787"/>
    <lineage>
        <taxon>Bacteria</taxon>
        <taxon>Bacillati</taxon>
        <taxon>Actinomycetota</taxon>
        <taxon>Actinomycetes</taxon>
        <taxon>Micrococcales</taxon>
        <taxon>Micrococcaceae</taxon>
        <taxon>Paeniglutamicibacter</taxon>
    </lineage>
</organism>
<dbReference type="Proteomes" id="UP000323856">
    <property type="component" value="Unassembled WGS sequence"/>
</dbReference>
<evidence type="ECO:0000313" key="6">
    <source>
        <dbReference type="EMBL" id="KAA0979756.1"/>
    </source>
</evidence>
<dbReference type="RefSeq" id="WP_149618348.1">
    <property type="nucleotide sequence ID" value="NZ_VOBL01000001.1"/>
</dbReference>
<evidence type="ECO:0000256" key="4">
    <source>
        <dbReference type="ARBA" id="ARBA00023136"/>
    </source>
</evidence>
<feature type="transmembrane region" description="Helical" evidence="5">
    <location>
        <begin position="55"/>
        <end position="77"/>
    </location>
</feature>
<reference evidence="6 7" key="1">
    <citation type="submission" date="2019-07" db="EMBL/GenBank/DDBJ databases">
        <title>Analysis of the biochemical properties, biological activity and biotechnological potential of siderophores and biosurfactants produced by Antarctic psychrotolerant bacteria.</title>
        <authorList>
            <person name="Styczynski M."/>
            <person name="Krucon T."/>
            <person name="Decewicz P."/>
            <person name="Dziewit L."/>
        </authorList>
    </citation>
    <scope>NUCLEOTIDE SEQUENCE [LARGE SCALE GENOMIC DNA]</scope>
    <source>
        <strain evidence="6 7">ANT_H27</strain>
    </source>
</reference>
<evidence type="ECO:0000256" key="3">
    <source>
        <dbReference type="ARBA" id="ARBA00022989"/>
    </source>
</evidence>
<evidence type="ECO:0000313" key="7">
    <source>
        <dbReference type="Proteomes" id="UP000323856"/>
    </source>
</evidence>
<comment type="caution">
    <text evidence="6">The sequence shown here is derived from an EMBL/GenBank/DDBJ whole genome shotgun (WGS) entry which is preliminary data.</text>
</comment>
<keyword evidence="2 5" id="KW-0812">Transmembrane</keyword>
<sequence>MHQLPRTGRLHPFTVLVLAAAVVAITTAAGRWWLHTAVLAGCLLLAARARRAGKLVRLGAVILVPAWGSHLLIHGLVDTGGGHVLAAAGPLRITTEGLVTAGQLGLRTGVLVVAGLLCSMLIDRHDLVAAVDLSSAPPQAGYLLAATLSLLPRLAQRQRAIGQAQALRGIPLAAGPRGWWRSVRLRSVPLVLSSVQDAADRSAYLAARGFPAKGAHTRLREVPDSPAQCWVRRVALGAMVLGPVALLAPTWVGQG</sequence>
<keyword evidence="3 5" id="KW-1133">Transmembrane helix</keyword>
<dbReference type="GO" id="GO:0005886">
    <property type="term" value="C:plasma membrane"/>
    <property type="evidence" value="ECO:0007669"/>
    <property type="project" value="UniProtKB-ARBA"/>
</dbReference>
<dbReference type="EMBL" id="VOBL01000001">
    <property type="protein sequence ID" value="KAA0979756.1"/>
    <property type="molecule type" value="Genomic_DNA"/>
</dbReference>
<accession>A0A5B0ELV1</accession>
<dbReference type="Pfam" id="PF02361">
    <property type="entry name" value="CbiQ"/>
    <property type="match status" value="1"/>
</dbReference>
<protein>
    <submittedName>
        <fullName evidence="6">ABC transporter permease</fullName>
    </submittedName>
</protein>
<proteinExistence type="predicted"/>
<evidence type="ECO:0000256" key="1">
    <source>
        <dbReference type="ARBA" id="ARBA00004141"/>
    </source>
</evidence>
<keyword evidence="4 5" id="KW-0472">Membrane</keyword>
<comment type="subcellular location">
    <subcellularLocation>
        <location evidence="1">Membrane</location>
        <topology evidence="1">Multi-pass membrane protein</topology>
    </subcellularLocation>
</comment>
<dbReference type="AlphaFoldDB" id="A0A5B0ELV1"/>